<keyword evidence="3" id="KW-1185">Reference proteome</keyword>
<reference evidence="2 3" key="1">
    <citation type="journal article" date="2016" name="Int. J. Syst. Evol. Microbiol.">
        <title>Acidipila dinghuensis sp. nov., an acidobacterium isolated from forest soil.</title>
        <authorList>
            <person name="Jiang Y.W."/>
            <person name="Wang J."/>
            <person name="Chen M.H."/>
            <person name="Lv Y.Y."/>
            <person name="Qiu L.H."/>
        </authorList>
    </citation>
    <scope>NUCLEOTIDE SEQUENCE [LARGE SCALE GENOMIC DNA]</scope>
    <source>
        <strain evidence="2 3">DHOF10</strain>
    </source>
</reference>
<evidence type="ECO:0000256" key="1">
    <source>
        <dbReference type="SAM" id="SignalP"/>
    </source>
</evidence>
<evidence type="ECO:0000313" key="3">
    <source>
        <dbReference type="Proteomes" id="UP000290253"/>
    </source>
</evidence>
<sequence length="407" mass="44553">MRLAPAILLLILSCCAALAQSTPVTPAIISSACDAWIGEFSLTPQNVADFRIQKQEEQYVLQARKDGTWQTFDTVKADPSAVTAGVDGKPTTDACVLKGKGGRLIRVPAGTIYEGKKAETGFLEASDDNNKPALFDVYPLHVPAACDRWLGEFGTKAHRPSAMRFEKLDGDYVVRAKDNSGKWAAETEPASYFPSNPDIGNGDKPIQSACTLMVDGGLFLMMPAGTSYQATSRFGSNWGEYTAQTGFLFMTIEGFQVDGHDLYPISAEDEAPKAPIAPPAIRMGLWEVTGTSTLTEMDKSSKPDQKSFDRRRCITPQTWRPIETSDKCDLDREQLENNLYSADISCTEPDEATHVELKFDSAETAHFTMTINLLNDGKPYTTERMSGSEKFIGENCEAVKPPATQNQ</sequence>
<gene>
    <name evidence="2" type="ORF">ESZ00_15870</name>
</gene>
<feature type="signal peptide" evidence="1">
    <location>
        <begin position="1"/>
        <end position="19"/>
    </location>
</feature>
<accession>A0A4Q1SBM8</accession>
<organism evidence="2 3">
    <name type="scientific">Silvibacterium dinghuense</name>
    <dbReference type="NCBI Taxonomy" id="1560006"/>
    <lineage>
        <taxon>Bacteria</taxon>
        <taxon>Pseudomonadati</taxon>
        <taxon>Acidobacteriota</taxon>
        <taxon>Terriglobia</taxon>
        <taxon>Terriglobales</taxon>
        <taxon>Acidobacteriaceae</taxon>
        <taxon>Silvibacterium</taxon>
    </lineage>
</organism>
<protein>
    <submittedName>
        <fullName evidence="2">DUF3617 family protein</fullName>
    </submittedName>
</protein>
<comment type="caution">
    <text evidence="2">The sequence shown here is derived from an EMBL/GenBank/DDBJ whole genome shotgun (WGS) entry which is preliminary data.</text>
</comment>
<dbReference type="AlphaFoldDB" id="A0A4Q1SBM8"/>
<dbReference type="OrthoDB" id="9014370at2"/>
<dbReference type="RefSeq" id="WP_129209278.1">
    <property type="nucleotide sequence ID" value="NZ_BMGU01000005.1"/>
</dbReference>
<dbReference type="Proteomes" id="UP000290253">
    <property type="component" value="Unassembled WGS sequence"/>
</dbReference>
<dbReference type="InterPro" id="IPR022061">
    <property type="entry name" value="DUF3617"/>
</dbReference>
<keyword evidence="1" id="KW-0732">Signal</keyword>
<evidence type="ECO:0000313" key="2">
    <source>
        <dbReference type="EMBL" id="RXS94541.1"/>
    </source>
</evidence>
<name>A0A4Q1SBM8_9BACT</name>
<dbReference type="PROSITE" id="PS51257">
    <property type="entry name" value="PROKAR_LIPOPROTEIN"/>
    <property type="match status" value="1"/>
</dbReference>
<dbReference type="EMBL" id="SDMK01000003">
    <property type="protein sequence ID" value="RXS94541.1"/>
    <property type="molecule type" value="Genomic_DNA"/>
</dbReference>
<feature type="chain" id="PRO_5020789018" evidence="1">
    <location>
        <begin position="20"/>
        <end position="407"/>
    </location>
</feature>
<proteinExistence type="predicted"/>
<dbReference type="Pfam" id="PF12276">
    <property type="entry name" value="DUF3617"/>
    <property type="match status" value="1"/>
</dbReference>